<dbReference type="EMBL" id="VYGV01000006">
    <property type="protein sequence ID" value="NWF45294.1"/>
    <property type="molecule type" value="Genomic_DNA"/>
</dbReference>
<dbReference type="PROSITE" id="PS51257">
    <property type="entry name" value="PROKAR_LIPOPROTEIN"/>
    <property type="match status" value="1"/>
</dbReference>
<dbReference type="RefSeq" id="WP_177135099.1">
    <property type="nucleotide sequence ID" value="NZ_VYGV01000006.1"/>
</dbReference>
<dbReference type="InterPro" id="IPR025240">
    <property type="entry name" value="DUF4189"/>
</dbReference>
<name>A0A7Y8GW90_9BURK</name>
<evidence type="ECO:0000313" key="3">
    <source>
        <dbReference type="EMBL" id="NWF45294.1"/>
    </source>
</evidence>
<evidence type="ECO:0000256" key="1">
    <source>
        <dbReference type="SAM" id="SignalP"/>
    </source>
</evidence>
<proteinExistence type="predicted"/>
<feature type="domain" description="DUF4189" evidence="2">
    <location>
        <begin position="31"/>
        <end position="122"/>
    </location>
</feature>
<keyword evidence="4" id="KW-1185">Reference proteome</keyword>
<feature type="chain" id="PRO_5031269131" evidence="1">
    <location>
        <begin position="19"/>
        <end position="129"/>
    </location>
</feature>
<organism evidence="3 4">
    <name type="scientific">Hydrogenophaga aromaticivorans</name>
    <dbReference type="NCBI Taxonomy" id="2610898"/>
    <lineage>
        <taxon>Bacteria</taxon>
        <taxon>Pseudomonadati</taxon>
        <taxon>Pseudomonadota</taxon>
        <taxon>Betaproteobacteria</taxon>
        <taxon>Burkholderiales</taxon>
        <taxon>Comamonadaceae</taxon>
        <taxon>Hydrogenophaga</taxon>
    </lineage>
</organism>
<dbReference type="Proteomes" id="UP000545507">
    <property type="component" value="Unassembled WGS sequence"/>
</dbReference>
<sequence>MQINWKLLSILVVASVVAACGGGGSDSTPRGAIAVNPSTGVGAISVNYSSQPEANSDAVFECGGASVCTVVREFSGYGECGSLARGTNGVWGVGSAGSKEEADNRATASCAGKGGSACLIQLTLGTQCN</sequence>
<reference evidence="3 4" key="1">
    <citation type="submission" date="2019-09" db="EMBL/GenBank/DDBJ databases">
        <title>Hydrogenophaga aromatica sp. nov., isolated from a para-xylene-degrading enrichment culture.</title>
        <authorList>
            <person name="Tancsics A."/>
            <person name="Banerjee S."/>
        </authorList>
    </citation>
    <scope>NUCLEOTIDE SEQUENCE [LARGE SCALE GENOMIC DNA]</scope>
    <source>
        <strain evidence="3 4">D2P1</strain>
    </source>
</reference>
<accession>A0A7Y8GW90</accession>
<comment type="caution">
    <text evidence="3">The sequence shown here is derived from an EMBL/GenBank/DDBJ whole genome shotgun (WGS) entry which is preliminary data.</text>
</comment>
<evidence type="ECO:0000313" key="4">
    <source>
        <dbReference type="Proteomes" id="UP000545507"/>
    </source>
</evidence>
<dbReference type="Pfam" id="PF13827">
    <property type="entry name" value="DUF4189"/>
    <property type="match status" value="1"/>
</dbReference>
<evidence type="ECO:0000259" key="2">
    <source>
        <dbReference type="Pfam" id="PF13827"/>
    </source>
</evidence>
<dbReference type="AlphaFoldDB" id="A0A7Y8GW90"/>
<gene>
    <name evidence="3" type="ORF">F3K02_08520</name>
</gene>
<keyword evidence="1" id="KW-0732">Signal</keyword>
<protein>
    <submittedName>
        <fullName evidence="3">DUF4189 domain-containing protein</fullName>
    </submittedName>
</protein>
<feature type="signal peptide" evidence="1">
    <location>
        <begin position="1"/>
        <end position="18"/>
    </location>
</feature>